<dbReference type="AlphaFoldDB" id="A0A9J6AFJ5"/>
<evidence type="ECO:0000313" key="2">
    <source>
        <dbReference type="Proteomes" id="UP000824120"/>
    </source>
</evidence>
<dbReference type="Proteomes" id="UP000824120">
    <property type="component" value="Chromosome 2"/>
</dbReference>
<keyword evidence="2" id="KW-1185">Reference proteome</keyword>
<protein>
    <submittedName>
        <fullName evidence="1">Uncharacterized protein</fullName>
    </submittedName>
</protein>
<proteinExistence type="predicted"/>
<evidence type="ECO:0000313" key="1">
    <source>
        <dbReference type="EMBL" id="KAG5623147.1"/>
    </source>
</evidence>
<comment type="caution">
    <text evidence="1">The sequence shown here is derived from an EMBL/GenBank/DDBJ whole genome shotgun (WGS) entry which is preliminary data.</text>
</comment>
<sequence>MAYLLLFCKRVKRLLEILKELAPIVNLLMKAYHSQTLRHTHRMKFLYTVQSITHSKQVIAIRRQATQSSSKFNKIRTMLANVT</sequence>
<name>A0A9J6AFJ5_SOLCO</name>
<organism evidence="1 2">
    <name type="scientific">Solanum commersonii</name>
    <name type="common">Commerson's wild potato</name>
    <name type="synonym">Commerson's nightshade</name>
    <dbReference type="NCBI Taxonomy" id="4109"/>
    <lineage>
        <taxon>Eukaryota</taxon>
        <taxon>Viridiplantae</taxon>
        <taxon>Streptophyta</taxon>
        <taxon>Embryophyta</taxon>
        <taxon>Tracheophyta</taxon>
        <taxon>Spermatophyta</taxon>
        <taxon>Magnoliopsida</taxon>
        <taxon>eudicotyledons</taxon>
        <taxon>Gunneridae</taxon>
        <taxon>Pentapetalae</taxon>
        <taxon>asterids</taxon>
        <taxon>lamiids</taxon>
        <taxon>Solanales</taxon>
        <taxon>Solanaceae</taxon>
        <taxon>Solanoideae</taxon>
        <taxon>Solaneae</taxon>
        <taxon>Solanum</taxon>
    </lineage>
</organism>
<accession>A0A9J6AFJ5</accession>
<reference evidence="1 2" key="1">
    <citation type="submission" date="2020-09" db="EMBL/GenBank/DDBJ databases">
        <title>De no assembly of potato wild relative species, Solanum commersonii.</title>
        <authorList>
            <person name="Cho K."/>
        </authorList>
    </citation>
    <scope>NUCLEOTIDE SEQUENCE [LARGE SCALE GENOMIC DNA]</scope>
    <source>
        <strain evidence="1">LZ3.2</strain>
        <tissue evidence="1">Leaf</tissue>
    </source>
</reference>
<gene>
    <name evidence="1" type="ORF">H5410_008365</name>
</gene>
<dbReference type="EMBL" id="JACXVP010000002">
    <property type="protein sequence ID" value="KAG5623147.1"/>
    <property type="molecule type" value="Genomic_DNA"/>
</dbReference>